<dbReference type="InterPro" id="IPR007263">
    <property type="entry name" value="DCC1-like"/>
</dbReference>
<dbReference type="OrthoDB" id="5294764at2"/>
<sequence length="131" mass="15825">MPTRPILFYDGQCPLCRKEIAHYQRLDRQQRVDWQDLFTPKSNPEHYGLDRIQAMRVIHAVDRQGQLQTGVHAFMVIWRELPYYRHLVSVIDQLHLTRPLDWAYHRFAIWRFRSRCKQGCKLPPVKRLTNS</sequence>
<dbReference type="Pfam" id="PF04134">
    <property type="entry name" value="DCC1-like"/>
    <property type="match status" value="1"/>
</dbReference>
<accession>A0A1H4B2Q0</accession>
<protein>
    <submittedName>
        <fullName evidence="1">Predicted thiol-disulfide oxidoreductase YuxK, DCC family</fullName>
    </submittedName>
</protein>
<organism evidence="1 2">
    <name type="scientific">Marinobacterium iners DSM 11526</name>
    <dbReference type="NCBI Taxonomy" id="1122198"/>
    <lineage>
        <taxon>Bacteria</taxon>
        <taxon>Pseudomonadati</taxon>
        <taxon>Pseudomonadota</taxon>
        <taxon>Gammaproteobacteria</taxon>
        <taxon>Oceanospirillales</taxon>
        <taxon>Oceanospirillaceae</taxon>
        <taxon>Marinobacterium</taxon>
    </lineage>
</organism>
<proteinExistence type="predicted"/>
<dbReference type="Proteomes" id="UP000242469">
    <property type="component" value="Unassembled WGS sequence"/>
</dbReference>
<keyword evidence="2" id="KW-1185">Reference proteome</keyword>
<dbReference type="EMBL" id="FNRJ01000003">
    <property type="protein sequence ID" value="SEA42420.1"/>
    <property type="molecule type" value="Genomic_DNA"/>
</dbReference>
<evidence type="ECO:0000313" key="1">
    <source>
        <dbReference type="EMBL" id="SEA42420.1"/>
    </source>
</evidence>
<dbReference type="PANTHER" id="PTHR34290">
    <property type="entry name" value="SI:CH73-390P7.2"/>
    <property type="match status" value="1"/>
</dbReference>
<name>A0A1H4B2Q0_9GAMM</name>
<evidence type="ECO:0000313" key="2">
    <source>
        <dbReference type="Proteomes" id="UP000242469"/>
    </source>
</evidence>
<dbReference type="InterPro" id="IPR044691">
    <property type="entry name" value="DCC1_Trx"/>
</dbReference>
<dbReference type="PANTHER" id="PTHR34290:SF2">
    <property type="entry name" value="OS04G0668800 PROTEIN"/>
    <property type="match status" value="1"/>
</dbReference>
<gene>
    <name evidence="1" type="ORF">SAMN02745729_103155</name>
</gene>
<dbReference type="STRING" id="1122198.SAMN02745729_103155"/>
<dbReference type="GO" id="GO:0015035">
    <property type="term" value="F:protein-disulfide reductase activity"/>
    <property type="evidence" value="ECO:0007669"/>
    <property type="project" value="InterPro"/>
</dbReference>
<reference evidence="2" key="1">
    <citation type="submission" date="2016-10" db="EMBL/GenBank/DDBJ databases">
        <authorList>
            <person name="Varghese N."/>
            <person name="Submissions S."/>
        </authorList>
    </citation>
    <scope>NUCLEOTIDE SEQUENCE [LARGE SCALE GENOMIC DNA]</scope>
    <source>
        <strain evidence="2">DSM 11526</strain>
    </source>
</reference>
<dbReference type="AlphaFoldDB" id="A0A1H4B2Q0"/>
<dbReference type="RefSeq" id="WP_091824233.1">
    <property type="nucleotide sequence ID" value="NZ_FNRJ01000003.1"/>
</dbReference>